<reference evidence="2 3" key="1">
    <citation type="submission" date="2020-05" db="EMBL/GenBank/DDBJ databases">
        <title>Genome sequence of Kribbella sandramycini ATCC 39419.</title>
        <authorList>
            <person name="Maclea K.S."/>
            <person name="Fair J.L."/>
        </authorList>
    </citation>
    <scope>NUCLEOTIDE SEQUENCE [LARGE SCALE GENOMIC DNA]</scope>
    <source>
        <strain evidence="2 3">ATCC 39419</strain>
    </source>
</reference>
<organism evidence="2 3">
    <name type="scientific">Kribbella sandramycini</name>
    <dbReference type="NCBI Taxonomy" id="60450"/>
    <lineage>
        <taxon>Bacteria</taxon>
        <taxon>Bacillati</taxon>
        <taxon>Actinomycetota</taxon>
        <taxon>Actinomycetes</taxon>
        <taxon>Propionibacteriales</taxon>
        <taxon>Kribbellaceae</taxon>
        <taxon>Kribbella</taxon>
    </lineage>
</organism>
<comment type="caution">
    <text evidence="2">The sequence shown here is derived from an EMBL/GenBank/DDBJ whole genome shotgun (WGS) entry which is preliminary data.</text>
</comment>
<dbReference type="SUPFAM" id="SSF51735">
    <property type="entry name" value="NAD(P)-binding Rossmann-fold domains"/>
    <property type="match status" value="1"/>
</dbReference>
<dbReference type="Pfam" id="PF07993">
    <property type="entry name" value="NAD_binding_4"/>
    <property type="match status" value="1"/>
</dbReference>
<dbReference type="InterPro" id="IPR036291">
    <property type="entry name" value="NAD(P)-bd_dom_sf"/>
</dbReference>
<dbReference type="Proteomes" id="UP000534306">
    <property type="component" value="Unassembled WGS sequence"/>
</dbReference>
<feature type="domain" description="Thioester reductase (TE)" evidence="1">
    <location>
        <begin position="67"/>
        <end position="291"/>
    </location>
</feature>
<evidence type="ECO:0000259" key="1">
    <source>
        <dbReference type="Pfam" id="PF07993"/>
    </source>
</evidence>
<dbReference type="Gene3D" id="3.40.50.720">
    <property type="entry name" value="NAD(P)-binding Rossmann-like Domain"/>
    <property type="match status" value="1"/>
</dbReference>
<accession>A0A7Y4NYC3</accession>
<protein>
    <submittedName>
        <fullName evidence="2">NAD-dependent epimerase/dehydratase family protein</fullName>
    </submittedName>
</protein>
<dbReference type="InterPro" id="IPR013120">
    <property type="entry name" value="FAR_NAD-bd"/>
</dbReference>
<gene>
    <name evidence="2" type="ORF">HPO96_05495</name>
</gene>
<name>A0A7Y4NYC3_9ACTN</name>
<evidence type="ECO:0000313" key="2">
    <source>
        <dbReference type="EMBL" id="NOL39693.1"/>
    </source>
</evidence>
<sequence>MGCEYGLSRSSLAGSEVRELLFRGKFADVEALSRGDADAVRSVLGASLRHRLSRLPCREHRVALVFGGNGFVGAHLVARLSREPGIEQVWVAGRAMGEGGVEQRFDKTVARYAVSGAERSKIRWVEATPTRVRFGLTEAAYGELAGEVDLVFNCASSSDYSASYLELRDDWVLSLLRVLQFATEGRRKHLTYMGSLSSYFYQQPEDFRRPDSWWYSGYAQMKWVNGRILQHLSSELPLTLCESPYVLGATDVGLDPGLTYSWWRVIEIARSLGLIWDGPGMGYVPVDVLVDCLVVNALQAMPQSRLLPRNPVPYRNGLLAELLDAELVSWEEFLAEAERRIPVRRIGSALSENPNRLVEIVNEPSVVMPEVCWSPELDNRRLLELYLSKVPFRNIARPAELSA</sequence>
<proteinExistence type="predicted"/>
<evidence type="ECO:0000313" key="3">
    <source>
        <dbReference type="Proteomes" id="UP000534306"/>
    </source>
</evidence>
<dbReference type="EMBL" id="JABJRC010000001">
    <property type="protein sequence ID" value="NOL39693.1"/>
    <property type="molecule type" value="Genomic_DNA"/>
</dbReference>
<keyword evidence="3" id="KW-1185">Reference proteome</keyword>
<dbReference type="AlphaFoldDB" id="A0A7Y4NYC3"/>